<protein>
    <submittedName>
        <fullName evidence="1">DUF1853 family protein</fullName>
    </submittedName>
</protein>
<evidence type="ECO:0000313" key="2">
    <source>
        <dbReference type="Proteomes" id="UP000324285"/>
    </source>
</evidence>
<keyword evidence="2" id="KW-1185">Reference proteome</keyword>
<accession>A0A5C1NG81</accession>
<sequence>MSPCHLFSPASNRPPLVHPLVRDLAWLIGAPDLVNTTWPGRPTRHDLGLEDPGVLASYLARVERHPESLEQHTGKAAFTRLGQYHERLWQFLLDTAPATTLLAHNIPVRADRRTLGELDLVYRKHDGTVVHLEVAVKFFLGLIHGPRSPNDMARWIGPGGLDSLSLKVHHLLHHQLPLTQTKEARQVLNDVLSELPGAAPATRNALATSCPEVQLAMPGVLFSPWNHPLPVPDELNPDAYQGLWCHWSDWSRLCSELDEMRFGTCLAKPHWLAPPLPPHWMSRTSLSRTLAAHFATYATPLQLMLCAEPQYFSDLPFTLQCHADEKNKDAPSKYAGRRVFVVGDDWPRQIPLPPLA</sequence>
<evidence type="ECO:0000313" key="1">
    <source>
        <dbReference type="EMBL" id="QEM81643.1"/>
    </source>
</evidence>
<dbReference type="AlphaFoldDB" id="A0A5C1NG81"/>
<name>A0A5C1NG81_9GAMM</name>
<proteinExistence type="predicted"/>
<organism evidence="1 2">
    <name type="scientific">Halomonas binhaiensis</name>
    <dbReference type="NCBI Taxonomy" id="2562282"/>
    <lineage>
        <taxon>Bacteria</taxon>
        <taxon>Pseudomonadati</taxon>
        <taxon>Pseudomonadota</taxon>
        <taxon>Gammaproteobacteria</taxon>
        <taxon>Oceanospirillales</taxon>
        <taxon>Halomonadaceae</taxon>
        <taxon>Halomonas</taxon>
    </lineage>
</organism>
<dbReference type="OrthoDB" id="378654at2"/>
<dbReference type="InterPro" id="IPR015003">
    <property type="entry name" value="DUF1853"/>
</dbReference>
<dbReference type="KEGG" id="hbh:E4T21_08870"/>
<gene>
    <name evidence="1" type="ORF">E4T21_08870</name>
</gene>
<reference evidence="1" key="1">
    <citation type="submission" date="2021-02" db="EMBL/GenBank/DDBJ databases">
        <title>Strain Y2R2, a novel species of the genus Halomonas.</title>
        <authorList>
            <person name="Huang H."/>
        </authorList>
    </citation>
    <scope>NUCLEOTIDE SEQUENCE</scope>
    <source>
        <strain evidence="1">Y2R2</strain>
    </source>
</reference>
<dbReference type="Proteomes" id="UP000324285">
    <property type="component" value="Chromosome"/>
</dbReference>
<dbReference type="Pfam" id="PF08907">
    <property type="entry name" value="DUF1853"/>
    <property type="match status" value="1"/>
</dbReference>
<dbReference type="EMBL" id="CP038437">
    <property type="protein sequence ID" value="QEM81643.1"/>
    <property type="molecule type" value="Genomic_DNA"/>
</dbReference>